<keyword evidence="5 12" id="KW-0963">Cytoplasm</keyword>
<dbReference type="InterPro" id="IPR040131">
    <property type="entry name" value="MnmG_N"/>
</dbReference>
<evidence type="ECO:0000259" key="13">
    <source>
        <dbReference type="SMART" id="SM01228"/>
    </source>
</evidence>
<dbReference type="FunFam" id="3.50.50.60:FF:000002">
    <property type="entry name" value="tRNA uridine 5-carboxymethylaminomethyl modification enzyme MnmG"/>
    <property type="match status" value="1"/>
</dbReference>
<dbReference type="Pfam" id="PF13932">
    <property type="entry name" value="SAM_GIDA_C"/>
    <property type="match status" value="1"/>
</dbReference>
<evidence type="ECO:0000256" key="6">
    <source>
        <dbReference type="ARBA" id="ARBA00022630"/>
    </source>
</evidence>
<feature type="binding site" evidence="12">
    <location>
        <begin position="14"/>
        <end position="19"/>
    </location>
    <ligand>
        <name>FAD</name>
        <dbReference type="ChEBI" id="CHEBI:57692"/>
    </ligand>
</feature>
<dbReference type="InterPro" id="IPR036188">
    <property type="entry name" value="FAD/NAD-bd_sf"/>
</dbReference>
<dbReference type="NCBIfam" id="TIGR00136">
    <property type="entry name" value="mnmG_gidA"/>
    <property type="match status" value="1"/>
</dbReference>
<dbReference type="InterPro" id="IPR020595">
    <property type="entry name" value="MnmG-rel_CS"/>
</dbReference>
<keyword evidence="8 12" id="KW-0274">FAD</keyword>
<evidence type="ECO:0000256" key="4">
    <source>
        <dbReference type="ARBA" id="ARBA00020461"/>
    </source>
</evidence>
<gene>
    <name evidence="12" type="primary">mnmG</name>
    <name evidence="12" type="synonym">gidA</name>
    <name evidence="14" type="ORF">C2869_08205</name>
</gene>
<dbReference type="GO" id="GO:0002098">
    <property type="term" value="P:tRNA wobble uridine modification"/>
    <property type="evidence" value="ECO:0007669"/>
    <property type="project" value="InterPro"/>
</dbReference>
<comment type="subunit">
    <text evidence="10 12">Homodimer. Heterotetramer of two MnmE and two MnmG subunits.</text>
</comment>
<dbReference type="AlphaFoldDB" id="A0A2S0VQC7"/>
<feature type="domain" description="tRNA uridine 5-carboxymethylaminomethyl modification enzyme C-terminal subdomain" evidence="13">
    <location>
        <begin position="547"/>
        <end position="618"/>
    </location>
</feature>
<comment type="cofactor">
    <cofactor evidence="1 12">
        <name>FAD</name>
        <dbReference type="ChEBI" id="CHEBI:57692"/>
    </cofactor>
</comment>
<dbReference type="PROSITE" id="PS01280">
    <property type="entry name" value="GIDA_1"/>
    <property type="match status" value="1"/>
</dbReference>
<feature type="binding site" evidence="12">
    <location>
        <position position="371"/>
    </location>
    <ligand>
        <name>FAD</name>
        <dbReference type="ChEBI" id="CHEBI:57692"/>
    </ligand>
</feature>
<evidence type="ECO:0000256" key="5">
    <source>
        <dbReference type="ARBA" id="ARBA00022490"/>
    </source>
</evidence>
<accession>A0A2S0VQC7</accession>
<keyword evidence="9 12" id="KW-0520">NAD</keyword>
<evidence type="ECO:0000256" key="10">
    <source>
        <dbReference type="ARBA" id="ARBA00025948"/>
    </source>
</evidence>
<protein>
    <recommendedName>
        <fullName evidence="4 12">tRNA uridine 5-carboxymethylaminomethyl modification enzyme MnmG</fullName>
    </recommendedName>
    <alternativeName>
        <fullName evidence="11 12">Glucose-inhibited division protein A</fullName>
    </alternativeName>
</protein>
<evidence type="ECO:0000313" key="15">
    <source>
        <dbReference type="Proteomes" id="UP000244441"/>
    </source>
</evidence>
<dbReference type="SUPFAM" id="SSF51905">
    <property type="entry name" value="FAD/NAD(P)-binding domain"/>
    <property type="match status" value="1"/>
</dbReference>
<evidence type="ECO:0000256" key="11">
    <source>
        <dbReference type="ARBA" id="ARBA00031800"/>
    </source>
</evidence>
<name>A0A2S0VQC7_9ALTE</name>
<organism evidence="14 15">
    <name type="scientific">Saccharobesus litoralis</name>
    <dbReference type="NCBI Taxonomy" id="2172099"/>
    <lineage>
        <taxon>Bacteria</taxon>
        <taxon>Pseudomonadati</taxon>
        <taxon>Pseudomonadota</taxon>
        <taxon>Gammaproteobacteria</taxon>
        <taxon>Alteromonadales</taxon>
        <taxon>Alteromonadaceae</taxon>
        <taxon>Saccharobesus</taxon>
    </lineage>
</organism>
<dbReference type="PANTHER" id="PTHR11806">
    <property type="entry name" value="GLUCOSE INHIBITED DIVISION PROTEIN A"/>
    <property type="match status" value="1"/>
</dbReference>
<dbReference type="PROSITE" id="PS01281">
    <property type="entry name" value="GIDA_2"/>
    <property type="match status" value="1"/>
</dbReference>
<keyword evidence="6 12" id="KW-0285">Flavoprotein</keyword>
<dbReference type="FunFam" id="3.50.50.60:FF:000010">
    <property type="entry name" value="tRNA uridine 5-carboxymethylaminomethyl modification enzyme MnmG"/>
    <property type="match status" value="1"/>
</dbReference>
<dbReference type="RefSeq" id="WP_108602474.1">
    <property type="nucleotide sequence ID" value="NZ_CP026604.1"/>
</dbReference>
<dbReference type="GO" id="GO:0030488">
    <property type="term" value="P:tRNA methylation"/>
    <property type="evidence" value="ECO:0007669"/>
    <property type="project" value="TreeGrafter"/>
</dbReference>
<dbReference type="EMBL" id="CP026604">
    <property type="protein sequence ID" value="AWB66411.1"/>
    <property type="molecule type" value="Genomic_DNA"/>
</dbReference>
<sequence>MSVFEQHFDVIVVGGGHAGTEAAMAAARMKQSTLLLTHNVETLGQMSCNPAIGGIGKGHLVKEIDALGGLMAKATDKGGIQFRTLNISKGPAVRATRAQADRLLYKAAVREALENQENLLIFQQAVDDLIVENDTVTGVVTQMGLKFKAKSVVLTVGTFLGGQIHIGLENYRGGRAGDPPSIALANRLRELPFRVGRLKTGTPPRIDARSVDFSVMQEQPGDNPTPVFSFMGKRSDHPQQIPCYITHTNETTHDIIRGGLDRSPMYSGVIEGIGPRYCPSIEDKIMRFADKNSHQIFIEPEGLTTHELYPNGISTSLPFDVQLNLVRSISGMENAHITRPGYAIEYDFFDPRDLKQTLETKFINNLFFAGQINGTTGYEEAGAQGLLAGTNAALRAQEKDDFIIRRDQGYLGVLVDDLITMGTKEPYRMFTSRAEYRLLLREDNADIRLTEAGRHLGLVGDEQWQVFNEKLEAIEQERQRLKTTWVHKEHECLSQLNPMLKNPISREASLEDLIRRPEVTYDKLMTIEGLGPKIDNEQAAEQVEIQIKYAGYIARQQDEIEKQLRNENTILPSEFDYAGVKGLSNEVIAKLNDHKPQTIGQASRISGVTPAAISLLLISLKKQGLLKRSA</sequence>
<dbReference type="FunFam" id="1.10.150.570:FF:000001">
    <property type="entry name" value="tRNA uridine 5-carboxymethylaminomethyl modification enzyme MnmG"/>
    <property type="match status" value="1"/>
</dbReference>
<dbReference type="InterPro" id="IPR049312">
    <property type="entry name" value="GIDA_C_N"/>
</dbReference>
<dbReference type="Pfam" id="PF01134">
    <property type="entry name" value="GIDA"/>
    <property type="match status" value="1"/>
</dbReference>
<dbReference type="InterPro" id="IPR004416">
    <property type="entry name" value="MnmG"/>
</dbReference>
<dbReference type="KEGG" id="cate:C2869_08205"/>
<evidence type="ECO:0000256" key="12">
    <source>
        <dbReference type="HAMAP-Rule" id="MF_00129"/>
    </source>
</evidence>
<reference evidence="14 15" key="1">
    <citation type="submission" date="2018-01" db="EMBL/GenBank/DDBJ databases">
        <title>Genome sequence of a Cantenovulum-like bacteria.</title>
        <authorList>
            <person name="Tan W.R."/>
            <person name="Lau N.-S."/>
            <person name="Go F."/>
            <person name="Amirul A.-A.A."/>
        </authorList>
    </citation>
    <scope>NUCLEOTIDE SEQUENCE [LARGE SCALE GENOMIC DNA]</scope>
    <source>
        <strain evidence="14 15">CCB-QB4</strain>
    </source>
</reference>
<dbReference type="Gene3D" id="1.10.150.570">
    <property type="entry name" value="GidA associated domain, C-terminal subdomain"/>
    <property type="match status" value="1"/>
</dbReference>
<feature type="binding site" evidence="12">
    <location>
        <begin position="274"/>
        <end position="288"/>
    </location>
    <ligand>
        <name>NAD(+)</name>
        <dbReference type="ChEBI" id="CHEBI:57540"/>
    </ligand>
</feature>
<dbReference type="Gene3D" id="1.10.10.1800">
    <property type="entry name" value="tRNA uridine 5-carboxymethylaminomethyl modification enzyme MnmG/GidA"/>
    <property type="match status" value="1"/>
</dbReference>
<dbReference type="Proteomes" id="UP000244441">
    <property type="component" value="Chromosome"/>
</dbReference>
<dbReference type="OrthoDB" id="9815560at2"/>
<dbReference type="InterPro" id="IPR044920">
    <property type="entry name" value="MnmG_C_subdom_sf"/>
</dbReference>
<evidence type="ECO:0000313" key="14">
    <source>
        <dbReference type="EMBL" id="AWB66411.1"/>
    </source>
</evidence>
<dbReference type="FunFam" id="1.10.10.1800:FF:000001">
    <property type="entry name" value="tRNA uridine 5-carboxymethylaminomethyl modification enzyme MnmG"/>
    <property type="match status" value="1"/>
</dbReference>
<dbReference type="SMART" id="SM01228">
    <property type="entry name" value="GIDA_assoc_3"/>
    <property type="match status" value="1"/>
</dbReference>
<keyword evidence="15" id="KW-1185">Reference proteome</keyword>
<evidence type="ECO:0000256" key="2">
    <source>
        <dbReference type="ARBA" id="ARBA00003717"/>
    </source>
</evidence>
<dbReference type="PANTHER" id="PTHR11806:SF0">
    <property type="entry name" value="PROTEIN MTO1 HOMOLOG, MITOCHONDRIAL"/>
    <property type="match status" value="1"/>
</dbReference>
<feature type="binding site" evidence="12">
    <location>
        <position position="181"/>
    </location>
    <ligand>
        <name>FAD</name>
        <dbReference type="ChEBI" id="CHEBI:57692"/>
    </ligand>
</feature>
<dbReference type="GO" id="GO:0005829">
    <property type="term" value="C:cytosol"/>
    <property type="evidence" value="ECO:0007669"/>
    <property type="project" value="TreeGrafter"/>
</dbReference>
<keyword evidence="7 12" id="KW-0819">tRNA processing</keyword>
<evidence type="ECO:0000256" key="7">
    <source>
        <dbReference type="ARBA" id="ARBA00022694"/>
    </source>
</evidence>
<comment type="similarity">
    <text evidence="3 12">Belongs to the MnmG family.</text>
</comment>
<dbReference type="Pfam" id="PF21680">
    <property type="entry name" value="GIDA_C_1st"/>
    <property type="match status" value="1"/>
</dbReference>
<dbReference type="InterPro" id="IPR026904">
    <property type="entry name" value="MnmG_C"/>
</dbReference>
<evidence type="ECO:0000256" key="8">
    <source>
        <dbReference type="ARBA" id="ARBA00022827"/>
    </source>
</evidence>
<comment type="function">
    <text evidence="2 12">NAD-binding protein involved in the addition of a carboxymethylaminomethyl (cmnm) group at the wobble position (U34) of certain tRNAs, forming tRNA-cmnm(5)s(2)U34.</text>
</comment>
<dbReference type="InterPro" id="IPR047001">
    <property type="entry name" value="MnmG_C_subdom"/>
</dbReference>
<proteinExistence type="inferred from homology"/>
<evidence type="ECO:0000256" key="3">
    <source>
        <dbReference type="ARBA" id="ARBA00007653"/>
    </source>
</evidence>
<dbReference type="GO" id="GO:0050660">
    <property type="term" value="F:flavin adenine dinucleotide binding"/>
    <property type="evidence" value="ECO:0007669"/>
    <property type="project" value="UniProtKB-UniRule"/>
</dbReference>
<comment type="subcellular location">
    <subcellularLocation>
        <location evidence="12">Cytoplasm</location>
    </subcellularLocation>
</comment>
<dbReference type="InterPro" id="IPR002218">
    <property type="entry name" value="MnmG-rel"/>
</dbReference>
<evidence type="ECO:0000256" key="1">
    <source>
        <dbReference type="ARBA" id="ARBA00001974"/>
    </source>
</evidence>
<dbReference type="HAMAP" id="MF_00129">
    <property type="entry name" value="MnmG_GidA"/>
    <property type="match status" value="1"/>
</dbReference>
<dbReference type="Gene3D" id="3.50.50.60">
    <property type="entry name" value="FAD/NAD(P)-binding domain"/>
    <property type="match status" value="2"/>
</dbReference>
<evidence type="ECO:0000256" key="9">
    <source>
        <dbReference type="ARBA" id="ARBA00023027"/>
    </source>
</evidence>
<feature type="binding site" evidence="12">
    <location>
        <position position="126"/>
    </location>
    <ligand>
        <name>FAD</name>
        <dbReference type="ChEBI" id="CHEBI:57692"/>
    </ligand>
</feature>